<dbReference type="EMBL" id="JBANMG010000009">
    <property type="protein sequence ID" value="KAK6949274.1"/>
    <property type="molecule type" value="Genomic_DNA"/>
</dbReference>
<gene>
    <name evidence="8" type="ORF">Daesc_009348</name>
</gene>
<evidence type="ECO:0000259" key="7">
    <source>
        <dbReference type="PROSITE" id="PS50850"/>
    </source>
</evidence>
<keyword evidence="3 6" id="KW-1133">Transmembrane helix</keyword>
<evidence type="ECO:0000256" key="1">
    <source>
        <dbReference type="ARBA" id="ARBA00004141"/>
    </source>
</evidence>
<feature type="transmembrane region" description="Helical" evidence="6">
    <location>
        <begin position="359"/>
        <end position="379"/>
    </location>
</feature>
<dbReference type="PROSITE" id="PS50850">
    <property type="entry name" value="MFS"/>
    <property type="match status" value="1"/>
</dbReference>
<dbReference type="GO" id="GO:0016020">
    <property type="term" value="C:membrane"/>
    <property type="evidence" value="ECO:0007669"/>
    <property type="project" value="UniProtKB-SubCell"/>
</dbReference>
<dbReference type="AlphaFoldDB" id="A0AAX6M9Y4"/>
<feature type="transmembrane region" description="Helical" evidence="6">
    <location>
        <begin position="148"/>
        <end position="171"/>
    </location>
</feature>
<comment type="subcellular location">
    <subcellularLocation>
        <location evidence="1">Membrane</location>
        <topology evidence="1">Multi-pass membrane protein</topology>
    </subcellularLocation>
</comment>
<reference evidence="8 9" key="1">
    <citation type="journal article" date="2024" name="Front Chem Biol">
        <title>Unveiling the potential of Daldinia eschscholtzii MFLUCC 19-0629 through bioactivity and bioinformatics studies for enhanced sustainable agriculture production.</title>
        <authorList>
            <person name="Brooks S."/>
            <person name="Weaver J.A."/>
            <person name="Klomchit A."/>
            <person name="Alharthi S.A."/>
            <person name="Onlamun T."/>
            <person name="Nurani R."/>
            <person name="Vong T.K."/>
            <person name="Alberti F."/>
            <person name="Greco C."/>
        </authorList>
    </citation>
    <scope>NUCLEOTIDE SEQUENCE [LARGE SCALE GENOMIC DNA]</scope>
    <source>
        <strain evidence="8">MFLUCC 19-0629</strain>
    </source>
</reference>
<name>A0AAX6M9Y4_9PEZI</name>
<dbReference type="InterPro" id="IPR020846">
    <property type="entry name" value="MFS_dom"/>
</dbReference>
<feature type="transmembrane region" description="Helical" evidence="6">
    <location>
        <begin position="55"/>
        <end position="75"/>
    </location>
</feature>
<sequence length="518" mass="55987">MGGDEPSRLRRDSDVAETAPLLANERPRRPSHRTRVSVTSITDFHVPKIHNGRTIVNFLCVIILISSSATGFAAIPETRLLEDAACRQYYGVDGTTTGPIDEKLCKVNAIQNKVAFILAIQSSSDAAAGFLAAFPWGLAADRIGRKPVVSLALTGSLLGILWAMTVVYFHNIFPVELIWLSSAGNFLGGGSAVIAGIVLSMIADSTTEEERAVAFMRVHVASLCGNLGAPALSGLIMARAGPWPPIWIAFAVIAISGIAFLFVPETLKHHPDQENIIEPDTVEEGGGGSETFGLKSRVSHVIARFKESLLMLKSTSLILLLITGLVSPPVLYGTVQFMAQFLSKRYGIELYKTGYVQSTYGAAQVVQALVILPWLTRYVMKSTTPKRIRAPDEHHRDLSLARWSYTLVAIGIFVLGLAPTLSTFIFGLLLMALGSSFNSMTRSLMSLYVDPEHRSRLFSLVAMVEVVGSVYAQPFLAALFALGMNLGGGWIGLPYYGLSVLIATAAILLYFVKVPDEA</sequence>
<dbReference type="SUPFAM" id="SSF103473">
    <property type="entry name" value="MFS general substrate transporter"/>
    <property type="match status" value="1"/>
</dbReference>
<dbReference type="Pfam" id="PF07690">
    <property type="entry name" value="MFS_1"/>
    <property type="match status" value="1"/>
</dbReference>
<feature type="transmembrane region" description="Helical" evidence="6">
    <location>
        <begin position="317"/>
        <end position="339"/>
    </location>
</feature>
<feature type="transmembrane region" description="Helical" evidence="6">
    <location>
        <begin position="244"/>
        <end position="263"/>
    </location>
</feature>
<feature type="domain" description="Major facilitator superfamily (MFS) profile" evidence="7">
    <location>
        <begin position="63"/>
        <end position="517"/>
    </location>
</feature>
<dbReference type="PANTHER" id="PTHR23507:SF1">
    <property type="entry name" value="FI18259P1-RELATED"/>
    <property type="match status" value="1"/>
</dbReference>
<comment type="caution">
    <text evidence="8">The sequence shown here is derived from an EMBL/GenBank/DDBJ whole genome shotgun (WGS) entry which is preliminary data.</text>
</comment>
<feature type="transmembrane region" description="Helical" evidence="6">
    <location>
        <begin position="493"/>
        <end position="512"/>
    </location>
</feature>
<feature type="transmembrane region" description="Helical" evidence="6">
    <location>
        <begin position="177"/>
        <end position="202"/>
    </location>
</feature>
<dbReference type="PANTHER" id="PTHR23507">
    <property type="entry name" value="ZGC:174356"/>
    <property type="match status" value="1"/>
</dbReference>
<dbReference type="Proteomes" id="UP001369815">
    <property type="component" value="Unassembled WGS sequence"/>
</dbReference>
<protein>
    <recommendedName>
        <fullName evidence="7">Major facilitator superfamily (MFS) profile domain-containing protein</fullName>
    </recommendedName>
</protein>
<organism evidence="8 9">
    <name type="scientific">Daldinia eschscholtzii</name>
    <dbReference type="NCBI Taxonomy" id="292717"/>
    <lineage>
        <taxon>Eukaryota</taxon>
        <taxon>Fungi</taxon>
        <taxon>Dikarya</taxon>
        <taxon>Ascomycota</taxon>
        <taxon>Pezizomycotina</taxon>
        <taxon>Sordariomycetes</taxon>
        <taxon>Xylariomycetidae</taxon>
        <taxon>Xylariales</taxon>
        <taxon>Hypoxylaceae</taxon>
        <taxon>Daldinia</taxon>
    </lineage>
</organism>
<feature type="transmembrane region" description="Helical" evidence="6">
    <location>
        <begin position="114"/>
        <end position="136"/>
    </location>
</feature>
<evidence type="ECO:0000256" key="5">
    <source>
        <dbReference type="SAM" id="MobiDB-lite"/>
    </source>
</evidence>
<dbReference type="GO" id="GO:0022857">
    <property type="term" value="F:transmembrane transporter activity"/>
    <property type="evidence" value="ECO:0007669"/>
    <property type="project" value="InterPro"/>
</dbReference>
<accession>A0AAX6M9Y4</accession>
<feature type="transmembrane region" description="Helical" evidence="6">
    <location>
        <begin position="457"/>
        <end position="481"/>
    </location>
</feature>
<keyword evidence="2 6" id="KW-0812">Transmembrane</keyword>
<proteinExistence type="predicted"/>
<feature type="compositionally biased region" description="Basic and acidic residues" evidence="5">
    <location>
        <begin position="1"/>
        <end position="14"/>
    </location>
</feature>
<evidence type="ECO:0000313" key="8">
    <source>
        <dbReference type="EMBL" id="KAK6949274.1"/>
    </source>
</evidence>
<dbReference type="InterPro" id="IPR011701">
    <property type="entry name" value="MFS"/>
</dbReference>
<evidence type="ECO:0000256" key="4">
    <source>
        <dbReference type="ARBA" id="ARBA00023136"/>
    </source>
</evidence>
<dbReference type="Gene3D" id="1.20.1250.20">
    <property type="entry name" value="MFS general substrate transporter like domains"/>
    <property type="match status" value="2"/>
</dbReference>
<evidence type="ECO:0000256" key="2">
    <source>
        <dbReference type="ARBA" id="ARBA00022692"/>
    </source>
</evidence>
<evidence type="ECO:0000256" key="3">
    <source>
        <dbReference type="ARBA" id="ARBA00022989"/>
    </source>
</evidence>
<feature type="transmembrane region" description="Helical" evidence="6">
    <location>
        <begin position="214"/>
        <end position="238"/>
    </location>
</feature>
<dbReference type="InterPro" id="IPR036259">
    <property type="entry name" value="MFS_trans_sf"/>
</dbReference>
<feature type="region of interest" description="Disordered" evidence="5">
    <location>
        <begin position="1"/>
        <end position="33"/>
    </location>
</feature>
<evidence type="ECO:0000256" key="6">
    <source>
        <dbReference type="SAM" id="Phobius"/>
    </source>
</evidence>
<evidence type="ECO:0000313" key="9">
    <source>
        <dbReference type="Proteomes" id="UP001369815"/>
    </source>
</evidence>
<keyword evidence="9" id="KW-1185">Reference proteome</keyword>
<keyword evidence="4 6" id="KW-0472">Membrane</keyword>